<keyword evidence="1" id="KW-1003">Cell membrane</keyword>
<dbReference type="OrthoDB" id="9801753at2"/>
<dbReference type="PANTHER" id="PTHR33383:SF1">
    <property type="entry name" value="MEMBRANE PROTEIN INSERTION EFFICIENCY FACTOR-RELATED"/>
    <property type="match status" value="1"/>
</dbReference>
<protein>
    <recommendedName>
        <fullName evidence="1">Putative membrane protein insertion efficiency factor</fullName>
    </recommendedName>
</protein>
<reference evidence="2 3" key="1">
    <citation type="submission" date="2019-03" db="EMBL/GenBank/DDBJ databases">
        <title>Genomic Encyclopedia of Type Strains, Phase IV (KMG-IV): sequencing the most valuable type-strain genomes for metagenomic binning, comparative biology and taxonomic classification.</title>
        <authorList>
            <person name="Goeker M."/>
        </authorList>
    </citation>
    <scope>NUCLEOTIDE SEQUENCE [LARGE SCALE GENOMIC DNA]</scope>
    <source>
        <strain evidence="2 3">DSM 103923</strain>
    </source>
</reference>
<dbReference type="RefSeq" id="WP_126458192.1">
    <property type="nucleotide sequence ID" value="NZ_AP018721.1"/>
</dbReference>
<accession>A0A4R3JTX3</accession>
<comment type="similarity">
    <text evidence="1">Belongs to the UPF0161 family.</text>
</comment>
<dbReference type="Proteomes" id="UP000295135">
    <property type="component" value="Unassembled WGS sequence"/>
</dbReference>
<dbReference type="NCBIfam" id="TIGR00278">
    <property type="entry name" value="membrane protein insertion efficiency factor YidD"/>
    <property type="match status" value="1"/>
</dbReference>
<keyword evidence="1" id="KW-0472">Membrane</keyword>
<organism evidence="2 3">
    <name type="scientific">Sulfuritortus calidifontis</name>
    <dbReference type="NCBI Taxonomy" id="1914471"/>
    <lineage>
        <taxon>Bacteria</taxon>
        <taxon>Pseudomonadati</taxon>
        <taxon>Pseudomonadota</taxon>
        <taxon>Betaproteobacteria</taxon>
        <taxon>Nitrosomonadales</taxon>
        <taxon>Thiobacillaceae</taxon>
        <taxon>Sulfuritortus</taxon>
    </lineage>
</organism>
<sequence>MNPIQRLLVGLIRLYQIALSPYFGSQCRFTPTCSEYAKEAVKRHGALKGGWLAIRRIGRCHPYHPGGHDPVPPPK</sequence>
<evidence type="ECO:0000313" key="3">
    <source>
        <dbReference type="Proteomes" id="UP000295135"/>
    </source>
</evidence>
<comment type="caution">
    <text evidence="2">The sequence shown here is derived from an EMBL/GenBank/DDBJ whole genome shotgun (WGS) entry which is preliminary data.</text>
</comment>
<dbReference type="InterPro" id="IPR002696">
    <property type="entry name" value="Membr_insert_effic_factor_YidD"/>
</dbReference>
<gene>
    <name evidence="2" type="ORF">EDC61_12029</name>
</gene>
<name>A0A4R3JTX3_9PROT</name>
<comment type="function">
    <text evidence="1">Could be involved in insertion of integral membrane proteins into the membrane.</text>
</comment>
<dbReference type="AlphaFoldDB" id="A0A4R3JTX3"/>
<comment type="subcellular location">
    <subcellularLocation>
        <location evidence="1">Cell membrane</location>
        <topology evidence="1">Peripheral membrane protein</topology>
        <orientation evidence="1">Cytoplasmic side</orientation>
    </subcellularLocation>
</comment>
<evidence type="ECO:0000313" key="2">
    <source>
        <dbReference type="EMBL" id="TCS69468.1"/>
    </source>
</evidence>
<dbReference type="PANTHER" id="PTHR33383">
    <property type="entry name" value="MEMBRANE PROTEIN INSERTION EFFICIENCY FACTOR-RELATED"/>
    <property type="match status" value="1"/>
</dbReference>
<dbReference type="EMBL" id="SLZY01000020">
    <property type="protein sequence ID" value="TCS69468.1"/>
    <property type="molecule type" value="Genomic_DNA"/>
</dbReference>
<dbReference type="GO" id="GO:0005886">
    <property type="term" value="C:plasma membrane"/>
    <property type="evidence" value="ECO:0007669"/>
    <property type="project" value="UniProtKB-SubCell"/>
</dbReference>
<keyword evidence="3" id="KW-1185">Reference proteome</keyword>
<proteinExistence type="inferred from homology"/>
<dbReference type="Pfam" id="PF01809">
    <property type="entry name" value="YidD"/>
    <property type="match status" value="1"/>
</dbReference>
<evidence type="ECO:0000256" key="1">
    <source>
        <dbReference type="HAMAP-Rule" id="MF_00386"/>
    </source>
</evidence>
<dbReference type="HAMAP" id="MF_00386">
    <property type="entry name" value="UPF0161_YidD"/>
    <property type="match status" value="1"/>
</dbReference>
<dbReference type="SMART" id="SM01234">
    <property type="entry name" value="Haemolytic"/>
    <property type="match status" value="1"/>
</dbReference>